<evidence type="ECO:0000256" key="7">
    <source>
        <dbReference type="ARBA" id="ARBA00023150"/>
    </source>
</evidence>
<evidence type="ECO:0000256" key="8">
    <source>
        <dbReference type="HAMAP-Rule" id="MF_00316"/>
    </source>
</evidence>
<comment type="caution">
    <text evidence="8">Lacks conserved residue(s) required for the propagation of feature annotation.</text>
</comment>
<keyword evidence="3 8" id="KW-0479">Metal-binding</keyword>
<evidence type="ECO:0000256" key="2">
    <source>
        <dbReference type="ARBA" id="ARBA00022679"/>
    </source>
</evidence>
<sequence length="205" mass="23138">MSSFDVTFAGVVLAGGASSRFHGQKALAPFNGQPFYQRAISILEPSVDQVMIVTKPELKESLLLHETTIVIEDEAEFAGSGPLAGIYSAMNAIQAEWYVVLAVDMPLMNAYTINQLIKCTENTSFHAHIPFIEGRIQPLSALYHTSCKESIYHQLQNNHYRMSDLFQKVQTRYWSEEELVVSPAVFQNVNDPLTYEQLLHQRSNR</sequence>
<keyword evidence="4 8" id="KW-0547">Nucleotide-binding</keyword>
<comment type="caution">
    <text evidence="10">The sequence shown here is derived from an EMBL/GenBank/DDBJ whole genome shotgun (WGS) entry which is preliminary data.</text>
</comment>
<dbReference type="Proteomes" id="UP001418796">
    <property type="component" value="Unassembled WGS sequence"/>
</dbReference>
<dbReference type="EC" id="2.7.7.77" evidence="8"/>
<evidence type="ECO:0000256" key="3">
    <source>
        <dbReference type="ARBA" id="ARBA00022723"/>
    </source>
</evidence>
<evidence type="ECO:0000256" key="1">
    <source>
        <dbReference type="ARBA" id="ARBA00022490"/>
    </source>
</evidence>
<feature type="domain" description="MobA-like NTP transferase" evidence="9">
    <location>
        <begin position="10"/>
        <end position="159"/>
    </location>
</feature>
<evidence type="ECO:0000256" key="6">
    <source>
        <dbReference type="ARBA" id="ARBA00023134"/>
    </source>
</evidence>
<organism evidence="10 11">
    <name type="scientific">Alkalicoccobacillus gibsonii</name>
    <dbReference type="NCBI Taxonomy" id="79881"/>
    <lineage>
        <taxon>Bacteria</taxon>
        <taxon>Bacillati</taxon>
        <taxon>Bacillota</taxon>
        <taxon>Bacilli</taxon>
        <taxon>Bacillales</taxon>
        <taxon>Bacillaceae</taxon>
        <taxon>Alkalicoccobacillus</taxon>
    </lineage>
</organism>
<comment type="subcellular location">
    <subcellularLocation>
        <location evidence="8">Cytoplasm</location>
    </subcellularLocation>
</comment>
<dbReference type="RefSeq" id="WP_343130832.1">
    <property type="nucleotide sequence ID" value="NZ_JBCITK010000001.1"/>
</dbReference>
<dbReference type="Pfam" id="PF12804">
    <property type="entry name" value="NTP_transf_3"/>
    <property type="match status" value="1"/>
</dbReference>
<feature type="binding site" evidence="8">
    <location>
        <begin position="13"/>
        <end position="15"/>
    </location>
    <ligand>
        <name>GTP</name>
        <dbReference type="ChEBI" id="CHEBI:37565"/>
    </ligand>
</feature>
<gene>
    <name evidence="8" type="primary">mobA</name>
    <name evidence="10" type="ORF">MKY91_12895</name>
</gene>
<keyword evidence="5 8" id="KW-0460">Magnesium</keyword>
<evidence type="ECO:0000313" key="10">
    <source>
        <dbReference type="EMBL" id="MEN0644052.1"/>
    </source>
</evidence>
<comment type="function">
    <text evidence="8">Transfers a GMP moiety from GTP to Mo-molybdopterin (Mo-MPT) cofactor (Moco or molybdenum cofactor) to form Mo-molybdopterin guanine dinucleotide (Mo-MGD) cofactor.</text>
</comment>
<keyword evidence="1 8" id="KW-0963">Cytoplasm</keyword>
<keyword evidence="11" id="KW-1185">Reference proteome</keyword>
<comment type="similarity">
    <text evidence="8">Belongs to the MobA family.</text>
</comment>
<name>A0ABU9VJJ8_9BACI</name>
<feature type="binding site" evidence="8">
    <location>
        <position position="25"/>
    </location>
    <ligand>
        <name>GTP</name>
        <dbReference type="ChEBI" id="CHEBI:37565"/>
    </ligand>
</feature>
<dbReference type="InterPro" id="IPR025877">
    <property type="entry name" value="MobA-like_NTP_Trfase"/>
</dbReference>
<comment type="domain">
    <text evidence="8">The N-terminal domain determines nucleotide recognition and specific binding, while the C-terminal domain determines the specific binding to the target protein.</text>
</comment>
<keyword evidence="7 8" id="KW-0501">Molybdenum cofactor biosynthesis</keyword>
<protein>
    <recommendedName>
        <fullName evidence="8">Probable molybdenum cofactor guanylyltransferase</fullName>
        <shortName evidence="8">MoCo guanylyltransferase</shortName>
        <ecNumber evidence="8">2.7.7.77</ecNumber>
    </recommendedName>
    <alternativeName>
        <fullName evidence="8">GTP:molybdopterin guanylyltransferase</fullName>
    </alternativeName>
    <alternativeName>
        <fullName evidence="8">Mo-MPT guanylyltransferase</fullName>
    </alternativeName>
    <alternativeName>
        <fullName evidence="8">Molybdopterin guanylyltransferase</fullName>
    </alternativeName>
    <alternativeName>
        <fullName evidence="8">Molybdopterin-guanine dinucleotide synthase</fullName>
        <shortName evidence="8">MGD synthase</shortName>
    </alternativeName>
</protein>
<feature type="binding site" evidence="8">
    <location>
        <position position="104"/>
    </location>
    <ligand>
        <name>Mg(2+)</name>
        <dbReference type="ChEBI" id="CHEBI:18420"/>
    </ligand>
</feature>
<evidence type="ECO:0000256" key="5">
    <source>
        <dbReference type="ARBA" id="ARBA00022842"/>
    </source>
</evidence>
<keyword evidence="6 8" id="KW-0342">GTP-binding</keyword>
<evidence type="ECO:0000259" key="9">
    <source>
        <dbReference type="Pfam" id="PF12804"/>
    </source>
</evidence>
<comment type="catalytic activity">
    <reaction evidence="8">
        <text>Mo-molybdopterin + GTP + H(+) = Mo-molybdopterin guanine dinucleotide + diphosphate</text>
        <dbReference type="Rhea" id="RHEA:34243"/>
        <dbReference type="ChEBI" id="CHEBI:15378"/>
        <dbReference type="ChEBI" id="CHEBI:33019"/>
        <dbReference type="ChEBI" id="CHEBI:37565"/>
        <dbReference type="ChEBI" id="CHEBI:71302"/>
        <dbReference type="ChEBI" id="CHEBI:71310"/>
        <dbReference type="EC" id="2.7.7.77"/>
    </reaction>
</comment>
<dbReference type="CDD" id="cd02503">
    <property type="entry name" value="MobA"/>
    <property type="match status" value="1"/>
</dbReference>
<feature type="binding site" evidence="8">
    <location>
        <position position="73"/>
    </location>
    <ligand>
        <name>GTP</name>
        <dbReference type="ChEBI" id="CHEBI:37565"/>
    </ligand>
</feature>
<dbReference type="HAMAP" id="MF_00316">
    <property type="entry name" value="MobA"/>
    <property type="match status" value="1"/>
</dbReference>
<dbReference type="EMBL" id="JBCITK010000001">
    <property type="protein sequence ID" value="MEN0644052.1"/>
    <property type="molecule type" value="Genomic_DNA"/>
</dbReference>
<proteinExistence type="inferred from homology"/>
<evidence type="ECO:0000256" key="4">
    <source>
        <dbReference type="ARBA" id="ARBA00022741"/>
    </source>
</evidence>
<evidence type="ECO:0000313" key="11">
    <source>
        <dbReference type="Proteomes" id="UP001418796"/>
    </source>
</evidence>
<dbReference type="InterPro" id="IPR029044">
    <property type="entry name" value="Nucleotide-diphossugar_trans"/>
</dbReference>
<keyword evidence="10" id="KW-0548">Nucleotidyltransferase</keyword>
<keyword evidence="2 8" id="KW-0808">Transferase</keyword>
<dbReference type="PANTHER" id="PTHR19136:SF81">
    <property type="entry name" value="MOLYBDENUM COFACTOR GUANYLYLTRANSFERASE"/>
    <property type="match status" value="1"/>
</dbReference>
<accession>A0ABU9VJJ8</accession>
<feature type="binding site" evidence="8">
    <location>
        <position position="104"/>
    </location>
    <ligand>
        <name>GTP</name>
        <dbReference type="ChEBI" id="CHEBI:37565"/>
    </ligand>
</feature>
<dbReference type="InterPro" id="IPR013482">
    <property type="entry name" value="Molybde_CF_guanTrfase"/>
</dbReference>
<dbReference type="Gene3D" id="3.90.550.10">
    <property type="entry name" value="Spore Coat Polysaccharide Biosynthesis Protein SpsA, Chain A"/>
    <property type="match status" value="1"/>
</dbReference>
<dbReference type="PANTHER" id="PTHR19136">
    <property type="entry name" value="MOLYBDENUM COFACTOR GUANYLYLTRANSFERASE"/>
    <property type="match status" value="1"/>
</dbReference>
<comment type="cofactor">
    <cofactor evidence="8">
        <name>Mg(2+)</name>
        <dbReference type="ChEBI" id="CHEBI:18420"/>
    </cofactor>
</comment>
<dbReference type="SUPFAM" id="SSF53448">
    <property type="entry name" value="Nucleotide-diphospho-sugar transferases"/>
    <property type="match status" value="1"/>
</dbReference>
<reference evidence="10 11" key="1">
    <citation type="submission" date="2024-03" db="EMBL/GenBank/DDBJ databases">
        <title>Bacilli Hybrid Assemblies.</title>
        <authorList>
            <person name="Kovac J."/>
        </authorList>
    </citation>
    <scope>NUCLEOTIDE SEQUENCE [LARGE SCALE GENOMIC DNA]</scope>
    <source>
        <strain evidence="10 11">FSL R7-0666</strain>
    </source>
</reference>
<dbReference type="GO" id="GO:0061603">
    <property type="term" value="F:molybdenum cofactor guanylyltransferase activity"/>
    <property type="evidence" value="ECO:0007669"/>
    <property type="project" value="UniProtKB-EC"/>
</dbReference>